<feature type="active site" description="Proton donor" evidence="4">
    <location>
        <position position="59"/>
    </location>
</feature>
<feature type="domain" description="NADP-dependent oxidoreductase" evidence="7">
    <location>
        <begin position="25"/>
        <end position="311"/>
    </location>
</feature>
<dbReference type="AlphaFoldDB" id="A0A5B9QXV5"/>
<gene>
    <name evidence="8" type="primary">dkgA</name>
    <name evidence="8" type="ORF">UC8_07490</name>
</gene>
<evidence type="ECO:0000256" key="2">
    <source>
        <dbReference type="ARBA" id="ARBA00023002"/>
    </source>
</evidence>
<evidence type="ECO:0000313" key="9">
    <source>
        <dbReference type="Proteomes" id="UP000325286"/>
    </source>
</evidence>
<evidence type="ECO:0000259" key="7">
    <source>
        <dbReference type="Pfam" id="PF00248"/>
    </source>
</evidence>
<dbReference type="InterPro" id="IPR023210">
    <property type="entry name" value="NADP_OxRdtase_dom"/>
</dbReference>
<keyword evidence="9" id="KW-1185">Reference proteome</keyword>
<feature type="site" description="Lowers pKa of active site Tyr" evidence="6">
    <location>
        <position position="88"/>
    </location>
</feature>
<dbReference type="EMBL" id="CP042914">
    <property type="protein sequence ID" value="QEG38791.1"/>
    <property type="molecule type" value="Genomic_DNA"/>
</dbReference>
<dbReference type="KEGG" id="rul:UC8_07490"/>
<dbReference type="InterPro" id="IPR018170">
    <property type="entry name" value="Aldo/ket_reductase_CS"/>
</dbReference>
<dbReference type="PRINTS" id="PR00069">
    <property type="entry name" value="ALDKETRDTASE"/>
</dbReference>
<comment type="catalytic activity">
    <reaction evidence="3">
        <text>hydroxyacetone + NADP(+) = methylglyoxal + NADPH + H(+)</text>
        <dbReference type="Rhea" id="RHEA:27986"/>
        <dbReference type="ChEBI" id="CHEBI:15378"/>
        <dbReference type="ChEBI" id="CHEBI:17158"/>
        <dbReference type="ChEBI" id="CHEBI:27957"/>
        <dbReference type="ChEBI" id="CHEBI:57783"/>
        <dbReference type="ChEBI" id="CHEBI:58349"/>
    </reaction>
</comment>
<dbReference type="Gene3D" id="3.20.20.100">
    <property type="entry name" value="NADP-dependent oxidoreductase domain"/>
    <property type="match status" value="1"/>
</dbReference>
<name>A0A5B9QXV5_9BACT</name>
<protein>
    <submittedName>
        <fullName evidence="8">2,5-diketo-D-gluconic acid reductase A</fullName>
        <ecNumber evidence="8">1.1.1.274</ecNumber>
    </submittedName>
</protein>
<dbReference type="GO" id="GO:0050580">
    <property type="term" value="F:2,5-didehydrogluconate reductase activity"/>
    <property type="evidence" value="ECO:0007669"/>
    <property type="project" value="UniProtKB-EC"/>
</dbReference>
<dbReference type="PANTHER" id="PTHR11732">
    <property type="entry name" value="ALDO/KETO REDUCTASE"/>
    <property type="match status" value="1"/>
</dbReference>
<dbReference type="PROSITE" id="PS00062">
    <property type="entry name" value="ALDOKETO_REDUCTASE_2"/>
    <property type="match status" value="1"/>
</dbReference>
<dbReference type="FunFam" id="3.20.20.100:FF:000002">
    <property type="entry name" value="2,5-diketo-D-gluconic acid reductase A"/>
    <property type="match status" value="1"/>
</dbReference>
<reference evidence="8 9" key="1">
    <citation type="submission" date="2019-08" db="EMBL/GenBank/DDBJ databases">
        <title>Deep-cultivation of Planctomycetes and their phenomic and genomic characterization uncovers novel biology.</title>
        <authorList>
            <person name="Wiegand S."/>
            <person name="Jogler M."/>
            <person name="Boedeker C."/>
            <person name="Pinto D."/>
            <person name="Vollmers J."/>
            <person name="Rivas-Marin E."/>
            <person name="Kohn T."/>
            <person name="Peeters S.H."/>
            <person name="Heuer A."/>
            <person name="Rast P."/>
            <person name="Oberbeckmann S."/>
            <person name="Bunk B."/>
            <person name="Jeske O."/>
            <person name="Meyerdierks A."/>
            <person name="Storesund J.E."/>
            <person name="Kallscheuer N."/>
            <person name="Luecker S."/>
            <person name="Lage O.M."/>
            <person name="Pohl T."/>
            <person name="Merkel B.J."/>
            <person name="Hornburger P."/>
            <person name="Mueller R.-W."/>
            <person name="Bruemmer F."/>
            <person name="Labrenz M."/>
            <person name="Spormann A.M."/>
            <person name="Op den Camp H."/>
            <person name="Overmann J."/>
            <person name="Amann R."/>
            <person name="Jetten M.S.M."/>
            <person name="Mascher T."/>
            <person name="Medema M.H."/>
            <person name="Devos D.P."/>
            <person name="Kaster A.-K."/>
            <person name="Ovreas L."/>
            <person name="Rohde M."/>
            <person name="Galperin M.Y."/>
            <person name="Jogler C."/>
        </authorList>
    </citation>
    <scope>NUCLEOTIDE SEQUENCE [LARGE SCALE GENOMIC DNA]</scope>
    <source>
        <strain evidence="8 9">UC8</strain>
    </source>
</reference>
<sequence length="336" mass="37925">MTDNQQPTPNMLPTIRLANNDQLPRIGLGMWKVDDTRCESLVAEAVEAGYRHFDCACDYGNEAAIGRGLQSVLRSGSVSREELWITSKLWNTYHRREHVRSAVERSLADLQLDYLDLYLVHFPIALQFVDFDVRYPPGWLHDPDAATPAMQLDRVPIAETWAAMEELVTAGLVRNIGVCNFGTSLLRDLLNYANVTPAVLQVESHPYLVQDKLLRFCQQHDIAMTAFSPLGALSYVSLNMAEPGDTVLSEPTVVEIADRHARTAAQIVMRWGLQRGTAIIPKTANRDRLRENIDLFDFELSDAEMQAISGLDQHRRFNDPGVFCEQAFNTFCPIYE</sequence>
<evidence type="ECO:0000256" key="3">
    <source>
        <dbReference type="ARBA" id="ARBA00049445"/>
    </source>
</evidence>
<evidence type="ECO:0000313" key="8">
    <source>
        <dbReference type="EMBL" id="QEG38791.1"/>
    </source>
</evidence>
<dbReference type="GO" id="GO:1990002">
    <property type="term" value="F:methylglyoxal reductase (NADPH) (acetol producing) activity"/>
    <property type="evidence" value="ECO:0007669"/>
    <property type="project" value="RHEA"/>
</dbReference>
<dbReference type="RefSeq" id="WP_315852494.1">
    <property type="nucleotide sequence ID" value="NZ_CP042914.1"/>
</dbReference>
<dbReference type="EC" id="1.1.1.274" evidence="8"/>
<dbReference type="SUPFAM" id="SSF51430">
    <property type="entry name" value="NAD(P)-linked oxidoreductase"/>
    <property type="match status" value="1"/>
</dbReference>
<dbReference type="Proteomes" id="UP000325286">
    <property type="component" value="Chromosome"/>
</dbReference>
<dbReference type="PROSITE" id="PS00798">
    <property type="entry name" value="ALDOKETO_REDUCTASE_1"/>
    <property type="match status" value="1"/>
</dbReference>
<proteinExistence type="inferred from homology"/>
<dbReference type="InterPro" id="IPR020471">
    <property type="entry name" value="AKR"/>
</dbReference>
<dbReference type="PROSITE" id="PS00063">
    <property type="entry name" value="ALDOKETO_REDUCTASE_3"/>
    <property type="match status" value="1"/>
</dbReference>
<accession>A0A5B9QXV5</accession>
<comment type="similarity">
    <text evidence="1">Belongs to the aldo/keto reductase family.</text>
</comment>
<dbReference type="PIRSF" id="PIRSF000097">
    <property type="entry name" value="AKR"/>
    <property type="match status" value="1"/>
</dbReference>
<keyword evidence="2 8" id="KW-0560">Oxidoreductase</keyword>
<feature type="binding site" evidence="5">
    <location>
        <position position="121"/>
    </location>
    <ligand>
        <name>substrate</name>
    </ligand>
</feature>
<dbReference type="InterPro" id="IPR036812">
    <property type="entry name" value="NAD(P)_OxRdtase_dom_sf"/>
</dbReference>
<evidence type="ECO:0000256" key="6">
    <source>
        <dbReference type="PIRSR" id="PIRSR000097-3"/>
    </source>
</evidence>
<dbReference type="Pfam" id="PF00248">
    <property type="entry name" value="Aldo_ket_red"/>
    <property type="match status" value="1"/>
</dbReference>
<organism evidence="8 9">
    <name type="scientific">Roseimaritima ulvae</name>
    <dbReference type="NCBI Taxonomy" id="980254"/>
    <lineage>
        <taxon>Bacteria</taxon>
        <taxon>Pseudomonadati</taxon>
        <taxon>Planctomycetota</taxon>
        <taxon>Planctomycetia</taxon>
        <taxon>Pirellulales</taxon>
        <taxon>Pirellulaceae</taxon>
        <taxon>Roseimaritima</taxon>
    </lineage>
</organism>
<evidence type="ECO:0000256" key="4">
    <source>
        <dbReference type="PIRSR" id="PIRSR000097-1"/>
    </source>
</evidence>
<evidence type="ECO:0000256" key="5">
    <source>
        <dbReference type="PIRSR" id="PIRSR000097-2"/>
    </source>
</evidence>
<evidence type="ECO:0000256" key="1">
    <source>
        <dbReference type="ARBA" id="ARBA00007905"/>
    </source>
</evidence>